<dbReference type="PANTHER" id="PTHR24148">
    <property type="entry name" value="ANKYRIN REPEAT DOMAIN-CONTAINING PROTEIN 39 HOMOLOG-RELATED"/>
    <property type="match status" value="1"/>
</dbReference>
<keyword evidence="3" id="KW-1185">Reference proteome</keyword>
<proteinExistence type="predicted"/>
<dbReference type="EMBL" id="JAULSN010000007">
    <property type="protein sequence ID" value="KAK3367008.1"/>
    <property type="molecule type" value="Genomic_DNA"/>
</dbReference>
<dbReference type="InterPro" id="IPR010730">
    <property type="entry name" value="HET"/>
</dbReference>
<accession>A0AAE0JZ12</accession>
<dbReference type="Pfam" id="PF06985">
    <property type="entry name" value="HET"/>
    <property type="match status" value="1"/>
</dbReference>
<sequence>MWQVREILLSSPQGERELVDPTLNPDFLVEDSPDATLFWIDALCINQADEDEKSKQVPRMGDIYNKHTKSLFG</sequence>
<reference evidence="2" key="2">
    <citation type="submission" date="2023-06" db="EMBL/GenBank/DDBJ databases">
        <authorList>
            <consortium name="Lawrence Berkeley National Laboratory"/>
            <person name="Haridas S."/>
            <person name="Hensen N."/>
            <person name="Bonometti L."/>
            <person name="Westerberg I."/>
            <person name="Brannstrom I.O."/>
            <person name="Guillou S."/>
            <person name="Cros-Aarteil S."/>
            <person name="Calhoun S."/>
            <person name="Kuo A."/>
            <person name="Mondo S."/>
            <person name="Pangilinan J."/>
            <person name="Riley R."/>
            <person name="Labutti K."/>
            <person name="Andreopoulos B."/>
            <person name="Lipzen A."/>
            <person name="Chen C."/>
            <person name="Yanf M."/>
            <person name="Daum C."/>
            <person name="Ng V."/>
            <person name="Clum A."/>
            <person name="Steindorff A."/>
            <person name="Ohm R."/>
            <person name="Martin F."/>
            <person name="Silar P."/>
            <person name="Natvig D."/>
            <person name="Lalanne C."/>
            <person name="Gautier V."/>
            <person name="Ament-Velasquez S.L."/>
            <person name="Kruys A."/>
            <person name="Hutchinson M.I."/>
            <person name="Powell A.J."/>
            <person name="Barry K."/>
            <person name="Miller A.N."/>
            <person name="Grigoriev I.V."/>
            <person name="Debuchy R."/>
            <person name="Gladieux P."/>
            <person name="Thoren M.H."/>
            <person name="Johannesson H."/>
        </authorList>
    </citation>
    <scope>NUCLEOTIDE SEQUENCE</scope>
    <source>
        <strain evidence="2">CBS 958.72</strain>
    </source>
</reference>
<reference evidence="2" key="1">
    <citation type="journal article" date="2023" name="Mol. Phylogenet. Evol.">
        <title>Genome-scale phylogeny and comparative genomics of the fungal order Sordariales.</title>
        <authorList>
            <person name="Hensen N."/>
            <person name="Bonometti L."/>
            <person name="Westerberg I."/>
            <person name="Brannstrom I.O."/>
            <person name="Guillou S."/>
            <person name="Cros-Aarteil S."/>
            <person name="Calhoun S."/>
            <person name="Haridas S."/>
            <person name="Kuo A."/>
            <person name="Mondo S."/>
            <person name="Pangilinan J."/>
            <person name="Riley R."/>
            <person name="LaButti K."/>
            <person name="Andreopoulos B."/>
            <person name="Lipzen A."/>
            <person name="Chen C."/>
            <person name="Yan M."/>
            <person name="Daum C."/>
            <person name="Ng V."/>
            <person name="Clum A."/>
            <person name="Steindorff A."/>
            <person name="Ohm R.A."/>
            <person name="Martin F."/>
            <person name="Silar P."/>
            <person name="Natvig D.O."/>
            <person name="Lalanne C."/>
            <person name="Gautier V."/>
            <person name="Ament-Velasquez S.L."/>
            <person name="Kruys A."/>
            <person name="Hutchinson M.I."/>
            <person name="Powell A.J."/>
            <person name="Barry K."/>
            <person name="Miller A.N."/>
            <person name="Grigoriev I.V."/>
            <person name="Debuchy R."/>
            <person name="Gladieux P."/>
            <person name="Hiltunen Thoren M."/>
            <person name="Johannesson H."/>
        </authorList>
    </citation>
    <scope>NUCLEOTIDE SEQUENCE</scope>
    <source>
        <strain evidence="2">CBS 958.72</strain>
    </source>
</reference>
<comment type="caution">
    <text evidence="2">The sequence shown here is derived from an EMBL/GenBank/DDBJ whole genome shotgun (WGS) entry which is preliminary data.</text>
</comment>
<protein>
    <recommendedName>
        <fullName evidence="1">Heterokaryon incompatibility domain-containing protein</fullName>
    </recommendedName>
</protein>
<feature type="domain" description="Heterokaryon incompatibility" evidence="1">
    <location>
        <begin position="36"/>
        <end position="66"/>
    </location>
</feature>
<evidence type="ECO:0000313" key="2">
    <source>
        <dbReference type="EMBL" id="KAK3367008.1"/>
    </source>
</evidence>
<dbReference type="Proteomes" id="UP001287356">
    <property type="component" value="Unassembled WGS sequence"/>
</dbReference>
<name>A0AAE0JZ12_9PEZI</name>
<organism evidence="2 3">
    <name type="scientific">Lasiosphaeria ovina</name>
    <dbReference type="NCBI Taxonomy" id="92902"/>
    <lineage>
        <taxon>Eukaryota</taxon>
        <taxon>Fungi</taxon>
        <taxon>Dikarya</taxon>
        <taxon>Ascomycota</taxon>
        <taxon>Pezizomycotina</taxon>
        <taxon>Sordariomycetes</taxon>
        <taxon>Sordariomycetidae</taxon>
        <taxon>Sordariales</taxon>
        <taxon>Lasiosphaeriaceae</taxon>
        <taxon>Lasiosphaeria</taxon>
    </lineage>
</organism>
<dbReference type="AlphaFoldDB" id="A0AAE0JZ12"/>
<gene>
    <name evidence="2" type="ORF">B0T24DRAFT_534534</name>
</gene>
<evidence type="ECO:0000259" key="1">
    <source>
        <dbReference type="Pfam" id="PF06985"/>
    </source>
</evidence>
<evidence type="ECO:0000313" key="3">
    <source>
        <dbReference type="Proteomes" id="UP001287356"/>
    </source>
</evidence>
<dbReference type="InterPro" id="IPR052895">
    <property type="entry name" value="HetReg/Transcr_Mod"/>
</dbReference>
<dbReference type="PANTHER" id="PTHR24148:SF64">
    <property type="entry name" value="HETEROKARYON INCOMPATIBILITY DOMAIN-CONTAINING PROTEIN"/>
    <property type="match status" value="1"/>
</dbReference>